<dbReference type="RefSeq" id="XP_001430422.1">
    <property type="nucleotide sequence ID" value="XM_001430385.1"/>
</dbReference>
<name>A0BWV7_PARTE</name>
<keyword evidence="2" id="KW-0812">Transmembrane</keyword>
<dbReference type="GeneID" id="5016206"/>
<evidence type="ECO:0000313" key="3">
    <source>
        <dbReference type="EMBL" id="CAK63024.1"/>
    </source>
</evidence>
<protein>
    <recommendedName>
        <fullName evidence="5">Transmembrane protein</fullName>
    </recommendedName>
</protein>
<keyword evidence="2" id="KW-1133">Transmembrane helix</keyword>
<feature type="coiled-coil region" evidence="1">
    <location>
        <begin position="170"/>
        <end position="197"/>
    </location>
</feature>
<keyword evidence="2" id="KW-0472">Membrane</keyword>
<evidence type="ECO:0000313" key="4">
    <source>
        <dbReference type="Proteomes" id="UP000000600"/>
    </source>
</evidence>
<gene>
    <name evidence="3" type="ORF">GSPATT00032876001</name>
</gene>
<feature type="transmembrane region" description="Helical" evidence="2">
    <location>
        <begin position="215"/>
        <end position="234"/>
    </location>
</feature>
<evidence type="ECO:0000256" key="2">
    <source>
        <dbReference type="SAM" id="Phobius"/>
    </source>
</evidence>
<proteinExistence type="predicted"/>
<dbReference type="HOGENOM" id="CLU_1009918_0_0_1"/>
<accession>A0BWV7</accession>
<dbReference type="EMBL" id="CT868023">
    <property type="protein sequence ID" value="CAK63024.1"/>
    <property type="molecule type" value="Genomic_DNA"/>
</dbReference>
<keyword evidence="4" id="KW-1185">Reference proteome</keyword>
<reference evidence="3 4" key="1">
    <citation type="journal article" date="2006" name="Nature">
        <title>Global trends of whole-genome duplications revealed by the ciliate Paramecium tetraurelia.</title>
        <authorList>
            <consortium name="Genoscope"/>
            <person name="Aury J.-M."/>
            <person name="Jaillon O."/>
            <person name="Duret L."/>
            <person name="Noel B."/>
            <person name="Jubin C."/>
            <person name="Porcel B.M."/>
            <person name="Segurens B."/>
            <person name="Daubin V."/>
            <person name="Anthouard V."/>
            <person name="Aiach N."/>
            <person name="Arnaiz O."/>
            <person name="Billaut A."/>
            <person name="Beisson J."/>
            <person name="Blanc I."/>
            <person name="Bouhouche K."/>
            <person name="Camara F."/>
            <person name="Duharcourt S."/>
            <person name="Guigo R."/>
            <person name="Gogendeau D."/>
            <person name="Katinka M."/>
            <person name="Keller A.-M."/>
            <person name="Kissmehl R."/>
            <person name="Klotz C."/>
            <person name="Koll F."/>
            <person name="Le Moue A."/>
            <person name="Lepere C."/>
            <person name="Malinsky S."/>
            <person name="Nowacki M."/>
            <person name="Nowak J.K."/>
            <person name="Plattner H."/>
            <person name="Poulain J."/>
            <person name="Ruiz F."/>
            <person name="Serrano V."/>
            <person name="Zagulski M."/>
            <person name="Dessen P."/>
            <person name="Betermier M."/>
            <person name="Weissenbach J."/>
            <person name="Scarpelli C."/>
            <person name="Schachter V."/>
            <person name="Sperling L."/>
            <person name="Meyer E."/>
            <person name="Cohen J."/>
            <person name="Wincker P."/>
        </authorList>
    </citation>
    <scope>NUCLEOTIDE SEQUENCE [LARGE SCALE GENOMIC DNA]</scope>
    <source>
        <strain evidence="3 4">Stock d4-2</strain>
    </source>
</reference>
<dbReference type="InParanoid" id="A0BWV7"/>
<dbReference type="KEGG" id="ptm:GSPATT00032876001"/>
<dbReference type="AlphaFoldDB" id="A0BWV7"/>
<sequence length="276" mass="33626">MLYINQKIKFYVKSQNIIEKINSDLMRYKNHIILSMIMNNLRLLQIIIFLNLQILNSKLVRILINIYHQQKIIMHSFFKISSLDIYKFTLSYNQYQQQQHKMKLNNRGSNKKWQRSYKLGKKEYHQNNQQNRRQNGDIRDNKIFNILKNNIQNILRKQQLSFETYIYILMEQIIDLIDQQERNINQFTLQKEAIARKIEKINLQVPSQKTTLIQYIYFSILYMIILYLSILLHFKKNPTCQQKIYLIQSLRLQNKQILEQLKILIIQPTKLPRIIY</sequence>
<evidence type="ECO:0008006" key="5">
    <source>
        <dbReference type="Google" id="ProtNLM"/>
    </source>
</evidence>
<organism evidence="3 4">
    <name type="scientific">Paramecium tetraurelia</name>
    <dbReference type="NCBI Taxonomy" id="5888"/>
    <lineage>
        <taxon>Eukaryota</taxon>
        <taxon>Sar</taxon>
        <taxon>Alveolata</taxon>
        <taxon>Ciliophora</taxon>
        <taxon>Intramacronucleata</taxon>
        <taxon>Oligohymenophorea</taxon>
        <taxon>Peniculida</taxon>
        <taxon>Parameciidae</taxon>
        <taxon>Paramecium</taxon>
    </lineage>
</organism>
<keyword evidence="1" id="KW-0175">Coiled coil</keyword>
<dbReference type="Proteomes" id="UP000000600">
    <property type="component" value="Unassembled WGS sequence"/>
</dbReference>
<evidence type="ECO:0000256" key="1">
    <source>
        <dbReference type="SAM" id="Coils"/>
    </source>
</evidence>